<feature type="domain" description="Glycosyltransferase 2-like" evidence="1">
    <location>
        <begin position="12"/>
        <end position="158"/>
    </location>
</feature>
<dbReference type="Pfam" id="PF00535">
    <property type="entry name" value="Glycos_transf_2"/>
    <property type="match status" value="1"/>
</dbReference>
<evidence type="ECO:0000259" key="1">
    <source>
        <dbReference type="Pfam" id="PF00535"/>
    </source>
</evidence>
<dbReference type="SUPFAM" id="SSF53448">
    <property type="entry name" value="Nucleotide-diphospho-sugar transferases"/>
    <property type="match status" value="1"/>
</dbReference>
<reference evidence="2" key="1">
    <citation type="submission" date="2016-10" db="EMBL/GenBank/DDBJ databases">
        <title>Sequence of Gallionella enrichment culture.</title>
        <authorList>
            <person name="Poehlein A."/>
            <person name="Muehling M."/>
            <person name="Daniel R."/>
        </authorList>
    </citation>
    <scope>NUCLEOTIDE SEQUENCE</scope>
</reference>
<dbReference type="PANTHER" id="PTHR43685:SF2">
    <property type="entry name" value="GLYCOSYLTRANSFERASE 2-LIKE DOMAIN-CONTAINING PROTEIN"/>
    <property type="match status" value="1"/>
</dbReference>
<keyword evidence="2" id="KW-0328">Glycosyltransferase</keyword>
<protein>
    <submittedName>
        <fullName evidence="2">Putative glycosyltransferase EpsJ</fullName>
        <ecNumber evidence="2">2.4.-.-</ecNumber>
    </submittedName>
</protein>
<dbReference type="Gene3D" id="3.90.550.10">
    <property type="entry name" value="Spore Coat Polysaccharide Biosynthesis Protein SpsA, Chain A"/>
    <property type="match status" value="1"/>
</dbReference>
<name>A0A1J5SVV1_9ZZZZ</name>
<dbReference type="InterPro" id="IPR001173">
    <property type="entry name" value="Glyco_trans_2-like"/>
</dbReference>
<comment type="caution">
    <text evidence="2">The sequence shown here is derived from an EMBL/GenBank/DDBJ whole genome shotgun (WGS) entry which is preliminary data.</text>
</comment>
<dbReference type="InterPro" id="IPR050834">
    <property type="entry name" value="Glycosyltransf_2"/>
</dbReference>
<dbReference type="EMBL" id="MLJW01000048">
    <property type="protein sequence ID" value="OIR05732.1"/>
    <property type="molecule type" value="Genomic_DNA"/>
</dbReference>
<accession>A0A1J5SVV1</accession>
<evidence type="ECO:0000313" key="2">
    <source>
        <dbReference type="EMBL" id="OIR05732.1"/>
    </source>
</evidence>
<dbReference type="PANTHER" id="PTHR43685">
    <property type="entry name" value="GLYCOSYLTRANSFERASE"/>
    <property type="match status" value="1"/>
</dbReference>
<dbReference type="InterPro" id="IPR029044">
    <property type="entry name" value="Nucleotide-diphossugar_trans"/>
</dbReference>
<sequence>MTEMTQADQLISVIIPCYNDGEYLPETIEKLRQQTYKNFEIIIVNDGSTDTNTLQILDKLEQQDIRVIHKSNGRMSSARNAGVREAKGTIIAALDADDYFHPTFFEKSIKVLNADENIAAVTSYIQMFGEINMLSKPRGGSQENFLFSSQCPACAIVRKKCWDEVGGYDEQMTLGYEDWEFYIRITQKGWTVFVIPEPLLFYRQTKKSTLKTHTLPNGALIIDYIVNKHSDWYLKEIKKLILNKEILYTESRISYQNIWKMLKNRLIGKYK</sequence>
<proteinExistence type="predicted"/>
<organism evidence="2">
    <name type="scientific">mine drainage metagenome</name>
    <dbReference type="NCBI Taxonomy" id="410659"/>
    <lineage>
        <taxon>unclassified sequences</taxon>
        <taxon>metagenomes</taxon>
        <taxon>ecological metagenomes</taxon>
    </lineage>
</organism>
<dbReference type="AlphaFoldDB" id="A0A1J5SVV1"/>
<dbReference type="EC" id="2.4.-.-" evidence="2"/>
<dbReference type="CDD" id="cd00761">
    <property type="entry name" value="Glyco_tranf_GTA_type"/>
    <property type="match status" value="1"/>
</dbReference>
<gene>
    <name evidence="2" type="primary">epsJ_2</name>
    <name evidence="2" type="ORF">GALL_121670</name>
</gene>
<keyword evidence="2" id="KW-0808">Transferase</keyword>
<dbReference type="GO" id="GO:0016757">
    <property type="term" value="F:glycosyltransferase activity"/>
    <property type="evidence" value="ECO:0007669"/>
    <property type="project" value="UniProtKB-KW"/>
</dbReference>